<organism evidence="11 12">
    <name type="scientific">Triparma strigata</name>
    <dbReference type="NCBI Taxonomy" id="1606541"/>
    <lineage>
        <taxon>Eukaryota</taxon>
        <taxon>Sar</taxon>
        <taxon>Stramenopiles</taxon>
        <taxon>Ochrophyta</taxon>
        <taxon>Bolidophyceae</taxon>
        <taxon>Parmales</taxon>
        <taxon>Triparmaceae</taxon>
        <taxon>Triparma</taxon>
    </lineage>
</organism>
<feature type="transmembrane region" description="Helical" evidence="10">
    <location>
        <begin position="109"/>
        <end position="130"/>
    </location>
</feature>
<dbReference type="GO" id="GO:0005789">
    <property type="term" value="C:endoplasmic reticulum membrane"/>
    <property type="evidence" value="ECO:0007669"/>
    <property type="project" value="UniProtKB-SubCell"/>
</dbReference>
<proteinExistence type="inferred from homology"/>
<evidence type="ECO:0000256" key="4">
    <source>
        <dbReference type="ARBA" id="ARBA00022679"/>
    </source>
</evidence>
<dbReference type="PANTHER" id="PTHR13205:SF15">
    <property type="entry name" value="DOLICHOL KINASE"/>
    <property type="match status" value="1"/>
</dbReference>
<protein>
    <recommendedName>
        <fullName evidence="3">dolichol kinase</fullName>
        <ecNumber evidence="3">2.7.1.108</ecNumber>
    </recommendedName>
</protein>
<keyword evidence="12" id="KW-1185">Reference proteome</keyword>
<dbReference type="OrthoDB" id="377083at2759"/>
<evidence type="ECO:0000256" key="2">
    <source>
        <dbReference type="ARBA" id="ARBA00010794"/>
    </source>
</evidence>
<feature type="transmembrane region" description="Helical" evidence="10">
    <location>
        <begin position="9"/>
        <end position="26"/>
    </location>
</feature>
<evidence type="ECO:0000256" key="5">
    <source>
        <dbReference type="ARBA" id="ARBA00022692"/>
    </source>
</evidence>
<gene>
    <name evidence="11" type="ORF">TrST_g2559</name>
</gene>
<keyword evidence="5 10" id="KW-0812">Transmembrane</keyword>
<dbReference type="AlphaFoldDB" id="A0A9W7AHS4"/>
<dbReference type="EC" id="2.7.1.108" evidence="3"/>
<accession>A0A9W7AHS4</accession>
<evidence type="ECO:0000256" key="6">
    <source>
        <dbReference type="ARBA" id="ARBA00022777"/>
    </source>
</evidence>
<reference evidence="12" key="1">
    <citation type="journal article" date="2023" name="Commun. Biol.">
        <title>Genome analysis of Parmales, the sister group of diatoms, reveals the evolutionary specialization of diatoms from phago-mixotrophs to photoautotrophs.</title>
        <authorList>
            <person name="Ban H."/>
            <person name="Sato S."/>
            <person name="Yoshikawa S."/>
            <person name="Yamada K."/>
            <person name="Nakamura Y."/>
            <person name="Ichinomiya M."/>
            <person name="Sato N."/>
            <person name="Blanc-Mathieu R."/>
            <person name="Endo H."/>
            <person name="Kuwata A."/>
            <person name="Ogata H."/>
        </authorList>
    </citation>
    <scope>NUCLEOTIDE SEQUENCE [LARGE SCALE GENOMIC DNA]</scope>
    <source>
        <strain evidence="12">NIES 3701</strain>
    </source>
</reference>
<evidence type="ECO:0000256" key="9">
    <source>
        <dbReference type="ARBA" id="ARBA00023136"/>
    </source>
</evidence>
<comment type="caution">
    <text evidence="11">The sequence shown here is derived from an EMBL/GenBank/DDBJ whole genome shotgun (WGS) entry which is preliminary data.</text>
</comment>
<dbReference type="PANTHER" id="PTHR13205">
    <property type="entry name" value="TRANSMEMBRANE PROTEIN 15-RELATED"/>
    <property type="match status" value="1"/>
</dbReference>
<keyword evidence="6" id="KW-0418">Kinase</keyword>
<evidence type="ECO:0000256" key="10">
    <source>
        <dbReference type="SAM" id="Phobius"/>
    </source>
</evidence>
<dbReference type="EMBL" id="BRXY01000153">
    <property type="protein sequence ID" value="GMH72044.1"/>
    <property type="molecule type" value="Genomic_DNA"/>
</dbReference>
<evidence type="ECO:0000256" key="8">
    <source>
        <dbReference type="ARBA" id="ARBA00022989"/>
    </source>
</evidence>
<dbReference type="GO" id="GO:0043048">
    <property type="term" value="P:dolichyl monophosphate biosynthetic process"/>
    <property type="evidence" value="ECO:0007669"/>
    <property type="project" value="TreeGrafter"/>
</dbReference>
<dbReference type="InterPro" id="IPR032974">
    <property type="entry name" value="Polypren_kinase"/>
</dbReference>
<sequence length="201" mass="22081">MFKGKNVNVVRKFFHLYIFVVFMPALYMDSEAVVLCVKVGCCGLALLEIYRYECFKCKRGDGGLGEVFKGFKDEKDSKGGGGYEVFLSHISLLFATVATVRRDGGREKYIGIVLVCVCDSMSAVVGSLYGRYKIPGNLSPRTLEGFTAFLLTAYVWVRFGMRGGGMEEMDLLGIYIVSAMEAGTEGIDNIILPVLGAVIWA</sequence>
<comment type="similarity">
    <text evidence="2">Belongs to the polyprenol kinase family.</text>
</comment>
<keyword evidence="4" id="KW-0808">Transferase</keyword>
<evidence type="ECO:0000256" key="1">
    <source>
        <dbReference type="ARBA" id="ARBA00004477"/>
    </source>
</evidence>
<dbReference type="GO" id="GO:0004168">
    <property type="term" value="F:dolichol kinase activity"/>
    <property type="evidence" value="ECO:0007669"/>
    <property type="project" value="UniProtKB-EC"/>
</dbReference>
<dbReference type="Proteomes" id="UP001165085">
    <property type="component" value="Unassembled WGS sequence"/>
</dbReference>
<evidence type="ECO:0000313" key="11">
    <source>
        <dbReference type="EMBL" id="GMH72044.1"/>
    </source>
</evidence>
<keyword evidence="8 10" id="KW-1133">Transmembrane helix</keyword>
<comment type="subcellular location">
    <subcellularLocation>
        <location evidence="1">Endoplasmic reticulum membrane</location>
        <topology evidence="1">Multi-pass membrane protein</topology>
    </subcellularLocation>
</comment>
<evidence type="ECO:0000256" key="3">
    <source>
        <dbReference type="ARBA" id="ARBA00012132"/>
    </source>
</evidence>
<evidence type="ECO:0000256" key="7">
    <source>
        <dbReference type="ARBA" id="ARBA00022824"/>
    </source>
</evidence>
<feature type="transmembrane region" description="Helical" evidence="10">
    <location>
        <begin position="142"/>
        <end position="159"/>
    </location>
</feature>
<evidence type="ECO:0000313" key="12">
    <source>
        <dbReference type="Proteomes" id="UP001165085"/>
    </source>
</evidence>
<keyword evidence="9 10" id="KW-0472">Membrane</keyword>
<name>A0A9W7AHS4_9STRA</name>
<keyword evidence="7" id="KW-0256">Endoplasmic reticulum</keyword>